<sequence length="100" mass="11698">MNQVSHVLEDILDWLIPKSKLRSVKGVLPKLVSDATAYFIWQERNLSIFQKKKRSKDQVVDILVATVRLKLLSFRFKKSKNVDVLLEKWNLPMYLVRDAG</sequence>
<evidence type="ECO:0008006" key="3">
    <source>
        <dbReference type="Google" id="ProtNLM"/>
    </source>
</evidence>
<protein>
    <recommendedName>
        <fullName evidence="3">Reverse transcriptase zinc-binding domain-containing protein</fullName>
    </recommendedName>
</protein>
<organism evidence="1 2">
    <name type="scientific">Tanacetum coccineum</name>
    <dbReference type="NCBI Taxonomy" id="301880"/>
    <lineage>
        <taxon>Eukaryota</taxon>
        <taxon>Viridiplantae</taxon>
        <taxon>Streptophyta</taxon>
        <taxon>Embryophyta</taxon>
        <taxon>Tracheophyta</taxon>
        <taxon>Spermatophyta</taxon>
        <taxon>Magnoliopsida</taxon>
        <taxon>eudicotyledons</taxon>
        <taxon>Gunneridae</taxon>
        <taxon>Pentapetalae</taxon>
        <taxon>asterids</taxon>
        <taxon>campanulids</taxon>
        <taxon>Asterales</taxon>
        <taxon>Asteraceae</taxon>
        <taxon>Asteroideae</taxon>
        <taxon>Anthemideae</taxon>
        <taxon>Anthemidinae</taxon>
        <taxon>Tanacetum</taxon>
    </lineage>
</organism>
<reference evidence="1" key="2">
    <citation type="submission" date="2022-01" db="EMBL/GenBank/DDBJ databases">
        <authorList>
            <person name="Yamashiro T."/>
            <person name="Shiraishi A."/>
            <person name="Satake H."/>
            <person name="Nakayama K."/>
        </authorList>
    </citation>
    <scope>NUCLEOTIDE SEQUENCE</scope>
</reference>
<dbReference type="EMBL" id="BQNB010010197">
    <property type="protein sequence ID" value="GJS73991.1"/>
    <property type="molecule type" value="Genomic_DNA"/>
</dbReference>
<name>A0ABQ4Y8K1_9ASTR</name>
<dbReference type="Proteomes" id="UP001151760">
    <property type="component" value="Unassembled WGS sequence"/>
</dbReference>
<reference evidence="1" key="1">
    <citation type="journal article" date="2022" name="Int. J. Mol. Sci.">
        <title>Draft Genome of Tanacetum Coccineum: Genomic Comparison of Closely Related Tanacetum-Family Plants.</title>
        <authorList>
            <person name="Yamashiro T."/>
            <person name="Shiraishi A."/>
            <person name="Nakayama K."/>
            <person name="Satake H."/>
        </authorList>
    </citation>
    <scope>NUCLEOTIDE SEQUENCE</scope>
</reference>
<evidence type="ECO:0000313" key="1">
    <source>
        <dbReference type="EMBL" id="GJS73991.1"/>
    </source>
</evidence>
<evidence type="ECO:0000313" key="2">
    <source>
        <dbReference type="Proteomes" id="UP001151760"/>
    </source>
</evidence>
<proteinExistence type="predicted"/>
<comment type="caution">
    <text evidence="1">The sequence shown here is derived from an EMBL/GenBank/DDBJ whole genome shotgun (WGS) entry which is preliminary data.</text>
</comment>
<gene>
    <name evidence="1" type="ORF">Tco_0706832</name>
</gene>
<accession>A0ABQ4Y8K1</accession>
<keyword evidence="2" id="KW-1185">Reference proteome</keyword>